<comment type="caution">
    <text evidence="9">The sequence shown here is derived from an EMBL/GenBank/DDBJ whole genome shotgun (WGS) entry which is preliminary data.</text>
</comment>
<dbReference type="InterPro" id="IPR011545">
    <property type="entry name" value="DEAD/DEAH_box_helicase_dom"/>
</dbReference>
<keyword evidence="4" id="KW-0067">ATP-binding</keyword>
<feature type="short sequence motif" description="Q motif" evidence="5">
    <location>
        <begin position="1"/>
        <end position="29"/>
    </location>
</feature>
<dbReference type="InterPro" id="IPR014014">
    <property type="entry name" value="RNA_helicase_DEAD_Q_motif"/>
</dbReference>
<dbReference type="AlphaFoldDB" id="A0A9D1PGC9"/>
<feature type="domain" description="Helicase ATP-binding" evidence="7">
    <location>
        <begin position="32"/>
        <end position="206"/>
    </location>
</feature>
<evidence type="ECO:0000256" key="1">
    <source>
        <dbReference type="ARBA" id="ARBA00022741"/>
    </source>
</evidence>
<evidence type="ECO:0000313" key="9">
    <source>
        <dbReference type="EMBL" id="HIV61549.1"/>
    </source>
</evidence>
<keyword evidence="2" id="KW-0378">Hydrolase</keyword>
<organism evidence="9 10">
    <name type="scientific">Candidatus Butyricicoccus avistercoris</name>
    <dbReference type="NCBI Taxonomy" id="2838518"/>
    <lineage>
        <taxon>Bacteria</taxon>
        <taxon>Bacillati</taxon>
        <taxon>Bacillota</taxon>
        <taxon>Clostridia</taxon>
        <taxon>Eubacteriales</taxon>
        <taxon>Butyricicoccaceae</taxon>
        <taxon>Butyricicoccus</taxon>
    </lineage>
</organism>
<accession>A0A9D1PGC9</accession>
<name>A0A9D1PGC9_9FIRM</name>
<dbReference type="InterPro" id="IPR027417">
    <property type="entry name" value="P-loop_NTPase"/>
</dbReference>
<evidence type="ECO:0000256" key="4">
    <source>
        <dbReference type="ARBA" id="ARBA00022840"/>
    </source>
</evidence>
<dbReference type="PROSITE" id="PS51192">
    <property type="entry name" value="HELICASE_ATP_BIND_1"/>
    <property type="match status" value="1"/>
</dbReference>
<dbReference type="PANTHER" id="PTHR47959:SF13">
    <property type="entry name" value="ATP-DEPENDENT RNA HELICASE RHLE"/>
    <property type="match status" value="1"/>
</dbReference>
<dbReference type="InterPro" id="IPR050079">
    <property type="entry name" value="DEAD_box_RNA_helicase"/>
</dbReference>
<protein>
    <submittedName>
        <fullName evidence="9">DEAD/DEAH box helicase</fullName>
    </submittedName>
</protein>
<feature type="region of interest" description="Disordered" evidence="6">
    <location>
        <begin position="295"/>
        <end position="342"/>
    </location>
</feature>
<sequence>MNFKQLGIDESILRALNEMGYINPTPIQQKAIAPIKAGKDLLCCANEDLGKTIAFAVPMLQRMGKPESLDDRPIKSIVLAPNRQSAMQIYGNICQCGRYMGRIAAVIYNGVSEIPQVEAINRGADILVATPLRLVEFLEKNLVRLDKVEYFVVCDADKMFERGLLNDIKNIKFKLPKRHQTLIFTENLSSEIRAFAQKMLYRPFRIDMSIKKRRTNIAAVRVTNREQTKNKRKIEKPKRQIDKQEKTPRQNNVEIRKTARIHDEFKMDISTPRTAKLSEEAAARIRAKVQAKLKEREEVRRKANRANKANNIINKKTEKNKKPIRRYNRTRGRGNRKQTTKE</sequence>
<dbReference type="GO" id="GO:0016787">
    <property type="term" value="F:hydrolase activity"/>
    <property type="evidence" value="ECO:0007669"/>
    <property type="project" value="UniProtKB-KW"/>
</dbReference>
<dbReference type="Proteomes" id="UP000886808">
    <property type="component" value="Unassembled WGS sequence"/>
</dbReference>
<proteinExistence type="predicted"/>
<evidence type="ECO:0000256" key="6">
    <source>
        <dbReference type="SAM" id="MobiDB-lite"/>
    </source>
</evidence>
<dbReference type="Pfam" id="PF00270">
    <property type="entry name" value="DEAD"/>
    <property type="match status" value="1"/>
</dbReference>
<feature type="region of interest" description="Disordered" evidence="6">
    <location>
        <begin position="225"/>
        <end position="253"/>
    </location>
</feature>
<dbReference type="SMART" id="SM00487">
    <property type="entry name" value="DEXDc"/>
    <property type="match status" value="1"/>
</dbReference>
<reference evidence="9" key="2">
    <citation type="submission" date="2021-04" db="EMBL/GenBank/DDBJ databases">
        <authorList>
            <person name="Gilroy R."/>
        </authorList>
    </citation>
    <scope>NUCLEOTIDE SEQUENCE</scope>
    <source>
        <strain evidence="9">CHK193-4272</strain>
    </source>
</reference>
<feature type="compositionally biased region" description="Basic and acidic residues" evidence="6">
    <location>
        <begin position="237"/>
        <end position="253"/>
    </location>
</feature>
<keyword evidence="1" id="KW-0547">Nucleotide-binding</keyword>
<evidence type="ECO:0000256" key="2">
    <source>
        <dbReference type="ARBA" id="ARBA00022801"/>
    </source>
</evidence>
<dbReference type="PANTHER" id="PTHR47959">
    <property type="entry name" value="ATP-DEPENDENT RNA HELICASE RHLE-RELATED"/>
    <property type="match status" value="1"/>
</dbReference>
<dbReference type="InterPro" id="IPR044742">
    <property type="entry name" value="DEAD/DEAH_RhlB"/>
</dbReference>
<dbReference type="GO" id="GO:0003676">
    <property type="term" value="F:nucleic acid binding"/>
    <property type="evidence" value="ECO:0007669"/>
    <property type="project" value="InterPro"/>
</dbReference>
<dbReference type="SUPFAM" id="SSF52540">
    <property type="entry name" value="P-loop containing nucleoside triphosphate hydrolases"/>
    <property type="match status" value="1"/>
</dbReference>
<dbReference type="GO" id="GO:0005524">
    <property type="term" value="F:ATP binding"/>
    <property type="evidence" value="ECO:0007669"/>
    <property type="project" value="UniProtKB-KW"/>
</dbReference>
<dbReference type="GO" id="GO:0005829">
    <property type="term" value="C:cytosol"/>
    <property type="evidence" value="ECO:0007669"/>
    <property type="project" value="TreeGrafter"/>
</dbReference>
<evidence type="ECO:0000256" key="3">
    <source>
        <dbReference type="ARBA" id="ARBA00022806"/>
    </source>
</evidence>
<evidence type="ECO:0000259" key="8">
    <source>
        <dbReference type="PROSITE" id="PS51195"/>
    </source>
</evidence>
<reference evidence="9" key="1">
    <citation type="journal article" date="2021" name="PeerJ">
        <title>Extensive microbial diversity within the chicken gut microbiome revealed by metagenomics and culture.</title>
        <authorList>
            <person name="Gilroy R."/>
            <person name="Ravi A."/>
            <person name="Getino M."/>
            <person name="Pursley I."/>
            <person name="Horton D.L."/>
            <person name="Alikhan N.F."/>
            <person name="Baker D."/>
            <person name="Gharbi K."/>
            <person name="Hall N."/>
            <person name="Watson M."/>
            <person name="Adriaenssens E.M."/>
            <person name="Foster-Nyarko E."/>
            <person name="Jarju S."/>
            <person name="Secka A."/>
            <person name="Antonio M."/>
            <person name="Oren A."/>
            <person name="Chaudhuri R.R."/>
            <person name="La Ragione R."/>
            <person name="Hildebrand F."/>
            <person name="Pallen M.J."/>
        </authorList>
    </citation>
    <scope>NUCLEOTIDE SEQUENCE</scope>
    <source>
        <strain evidence="9">CHK193-4272</strain>
    </source>
</reference>
<feature type="compositionally biased region" description="Basic residues" evidence="6">
    <location>
        <begin position="322"/>
        <end position="342"/>
    </location>
</feature>
<evidence type="ECO:0000313" key="10">
    <source>
        <dbReference type="Proteomes" id="UP000886808"/>
    </source>
</evidence>
<keyword evidence="3 9" id="KW-0347">Helicase</keyword>
<dbReference type="PROSITE" id="PS51195">
    <property type="entry name" value="Q_MOTIF"/>
    <property type="match status" value="1"/>
</dbReference>
<dbReference type="Gene3D" id="3.40.50.300">
    <property type="entry name" value="P-loop containing nucleotide triphosphate hydrolases"/>
    <property type="match status" value="1"/>
</dbReference>
<dbReference type="InterPro" id="IPR014001">
    <property type="entry name" value="Helicase_ATP-bd"/>
</dbReference>
<dbReference type="EMBL" id="DXIE01000014">
    <property type="protein sequence ID" value="HIV61549.1"/>
    <property type="molecule type" value="Genomic_DNA"/>
</dbReference>
<evidence type="ECO:0000259" key="7">
    <source>
        <dbReference type="PROSITE" id="PS51192"/>
    </source>
</evidence>
<evidence type="ECO:0000256" key="5">
    <source>
        <dbReference type="PROSITE-ProRule" id="PRU00552"/>
    </source>
</evidence>
<dbReference type="CDD" id="cd00268">
    <property type="entry name" value="DEADc"/>
    <property type="match status" value="1"/>
</dbReference>
<gene>
    <name evidence="9" type="ORF">H9746_01670</name>
</gene>
<dbReference type="GO" id="GO:0003724">
    <property type="term" value="F:RNA helicase activity"/>
    <property type="evidence" value="ECO:0007669"/>
    <property type="project" value="InterPro"/>
</dbReference>
<feature type="domain" description="DEAD-box RNA helicase Q" evidence="8">
    <location>
        <begin position="1"/>
        <end position="29"/>
    </location>
</feature>